<proteinExistence type="inferred from homology"/>
<feature type="binding site" evidence="12">
    <location>
        <position position="128"/>
    </location>
    <ligand>
        <name>Na(+)</name>
        <dbReference type="ChEBI" id="CHEBI:29101"/>
        <label>1</label>
    </ligand>
</feature>
<keyword evidence="8" id="KW-0029">Amino-acid transport</keyword>
<feature type="transmembrane region" description="Helical" evidence="15">
    <location>
        <begin position="332"/>
        <end position="359"/>
    </location>
</feature>
<dbReference type="PRINTS" id="PR00176">
    <property type="entry name" value="NANEUSMPORT"/>
</dbReference>
<dbReference type="InterPro" id="IPR003028">
    <property type="entry name" value="Na/ntran_symport_glycine_GLY1"/>
</dbReference>
<evidence type="ECO:0000256" key="12">
    <source>
        <dbReference type="PIRSR" id="PIRSR600175-1"/>
    </source>
</evidence>
<dbReference type="Ensembl" id="ENSCJAT00000129857.1">
    <property type="protein sequence ID" value="ENSCJAP00000090843.1"/>
    <property type="gene ID" value="ENSCJAG00000003879.5"/>
</dbReference>
<evidence type="ECO:0000256" key="1">
    <source>
        <dbReference type="ARBA" id="ARBA00004651"/>
    </source>
</evidence>
<keyword evidence="12" id="KW-0915">Sodium</keyword>
<dbReference type="GO" id="GO:0060092">
    <property type="term" value="P:regulation of synaptic transmission, glycinergic"/>
    <property type="evidence" value="ECO:0007669"/>
    <property type="project" value="Ensembl"/>
</dbReference>
<evidence type="ECO:0000256" key="3">
    <source>
        <dbReference type="ARBA" id="ARBA00022448"/>
    </source>
</evidence>
<comment type="catalytic activity">
    <reaction evidence="11">
        <text>glycine(out) + chloride(out) + 2 Na(+)(out) = glycine(in) + chloride(in) + 2 Na(+)(in)</text>
        <dbReference type="Rhea" id="RHEA:70691"/>
        <dbReference type="ChEBI" id="CHEBI:17996"/>
        <dbReference type="ChEBI" id="CHEBI:29101"/>
        <dbReference type="ChEBI" id="CHEBI:57305"/>
    </reaction>
</comment>
<feature type="transmembrane region" description="Helical" evidence="15">
    <location>
        <begin position="467"/>
        <end position="488"/>
    </location>
</feature>
<feature type="transmembrane region" description="Helical" evidence="15">
    <location>
        <begin position="150"/>
        <end position="171"/>
    </location>
</feature>
<keyword evidence="4" id="KW-1003">Cell membrane</keyword>
<dbReference type="CDD" id="cd11498">
    <property type="entry name" value="SLC6sbd_GlyT1"/>
    <property type="match status" value="1"/>
</dbReference>
<feature type="binding site" evidence="12">
    <location>
        <position position="129"/>
    </location>
    <ligand>
        <name>Na(+)</name>
        <dbReference type="ChEBI" id="CHEBI:29101"/>
        <label>1</label>
    </ligand>
</feature>
<dbReference type="GO" id="GO:0016323">
    <property type="term" value="C:basolateral plasma membrane"/>
    <property type="evidence" value="ECO:0007669"/>
    <property type="project" value="Ensembl"/>
</dbReference>
<evidence type="ECO:0000313" key="16">
    <source>
        <dbReference type="Ensembl" id="ENSCJAP00000090843.1"/>
    </source>
</evidence>
<dbReference type="GO" id="GO:0015375">
    <property type="term" value="F:glycine:sodium symporter activity"/>
    <property type="evidence" value="ECO:0007669"/>
    <property type="project" value="Ensembl"/>
</dbReference>
<dbReference type="PROSITE" id="PS00610">
    <property type="entry name" value="NA_NEUROTRAN_SYMP_1"/>
    <property type="match status" value="1"/>
</dbReference>
<evidence type="ECO:0000256" key="5">
    <source>
        <dbReference type="ARBA" id="ARBA00022692"/>
    </source>
</evidence>
<dbReference type="PROSITE" id="PS50267">
    <property type="entry name" value="NA_NEUROTRAN_SYMP_3"/>
    <property type="match status" value="1"/>
</dbReference>
<reference evidence="16" key="2">
    <citation type="submission" date="2025-08" db="UniProtKB">
        <authorList>
            <consortium name="Ensembl"/>
        </authorList>
    </citation>
    <scope>IDENTIFICATION</scope>
</reference>
<evidence type="ECO:0000256" key="15">
    <source>
        <dbReference type="SAM" id="Phobius"/>
    </source>
</evidence>
<reference evidence="16 17" key="1">
    <citation type="submission" date="2009-03" db="EMBL/GenBank/DDBJ databases">
        <authorList>
            <person name="Warren W."/>
            <person name="Ye L."/>
            <person name="Minx P."/>
            <person name="Worley K."/>
            <person name="Gibbs R."/>
            <person name="Wilson R.K."/>
        </authorList>
    </citation>
    <scope>NUCLEOTIDE SEQUENCE [LARGE SCALE GENOMIC DNA]</scope>
</reference>
<feature type="binding site" evidence="12">
    <location>
        <position position="126"/>
    </location>
    <ligand>
        <name>Na(+)</name>
        <dbReference type="ChEBI" id="CHEBI:29101"/>
        <label>1</label>
    </ligand>
</feature>
<feature type="binding site" evidence="12">
    <location>
        <position position="479"/>
    </location>
    <ligand>
        <name>Na(+)</name>
        <dbReference type="ChEBI" id="CHEBI:29101"/>
        <label>1</label>
    </ligand>
</feature>
<dbReference type="GO" id="GO:0001504">
    <property type="term" value="P:neurotransmitter uptake"/>
    <property type="evidence" value="ECO:0007669"/>
    <property type="project" value="Ensembl"/>
</dbReference>
<dbReference type="GO" id="GO:1903804">
    <property type="term" value="P:glycine import across plasma membrane"/>
    <property type="evidence" value="ECO:0007669"/>
    <property type="project" value="Ensembl"/>
</dbReference>
<dbReference type="GO" id="GO:0046872">
    <property type="term" value="F:metal ion binding"/>
    <property type="evidence" value="ECO:0007669"/>
    <property type="project" value="UniProtKB-KW"/>
</dbReference>
<dbReference type="PANTHER" id="PTHR11616">
    <property type="entry name" value="SODIUM/CHLORIDE DEPENDENT TRANSPORTER"/>
    <property type="match status" value="1"/>
</dbReference>
<evidence type="ECO:0000256" key="14">
    <source>
        <dbReference type="RuleBase" id="RU003732"/>
    </source>
</evidence>
<dbReference type="InterPro" id="IPR037272">
    <property type="entry name" value="SNS_sf"/>
</dbReference>
<evidence type="ECO:0000256" key="6">
    <source>
        <dbReference type="ARBA" id="ARBA00022775"/>
    </source>
</evidence>
<dbReference type="PRINTS" id="PR01204">
    <property type="entry name" value="GLY1TRNSPORT"/>
</dbReference>
<feature type="transmembrane region" description="Helical" evidence="15">
    <location>
        <begin position="581"/>
        <end position="604"/>
    </location>
</feature>
<feature type="transmembrane region" description="Helical" evidence="15">
    <location>
        <begin position="299"/>
        <end position="320"/>
    </location>
</feature>
<dbReference type="SUPFAM" id="SSF161070">
    <property type="entry name" value="SNF-like"/>
    <property type="match status" value="1"/>
</dbReference>
<feature type="transmembrane region" description="Helical" evidence="15">
    <location>
        <begin position="192"/>
        <end position="219"/>
    </location>
</feature>
<keyword evidence="3 14" id="KW-0813">Transport</keyword>
<dbReference type="GO" id="GO:0061537">
    <property type="term" value="P:glycine secretion, neurotransmission"/>
    <property type="evidence" value="ECO:0007669"/>
    <property type="project" value="Ensembl"/>
</dbReference>
<keyword evidence="12" id="KW-0479">Metal-binding</keyword>
<sequence length="717" mass="79240">MSHLLDAGSSSSGGLVHLALGAVGLVREALLGALWQPLLPTSLLCQACPRLLPAEGQPGEGCWRVHSVPAGGGPEDQARSTNALLMVASLLSPQNGAVPSEATKRDQNLKRGNWGNQIEFVLTSVGYAVGLGNVWRFPYLCYRNGGGAFMFPYFIMLIFCGIPLFFMELSFGQFASQGCLGVWRISPMFKGVGYGMMVVSTYIGIYYNVVICIAFYYFFSSMTHVLPWAYCNNPWNTRDCAGVLDASNLTNGSRPATLPSNLSHLLNHSLQRTSPSEEYWRLYVLKLSDDIGNFGEVRLPLLGCLGVSWVVVFLCLIRGVKSSGKVVYFTATFPYVVLTILFVRGVTLEGAFTGIMYYLTPQWDKILEAKVWGDAASQIFYSLGCAWGGLITMASYNKFHNNCYRDSVIISITNCATSVYAGFVIFSILGFMANHLGVDVSRVADHGPGLAFVAYPEALTLLPISPLWSLLFFFMLILLGLGTQFCLLETLVTAIVDEVGNEWILQRKTYVTLGVAVAGFLLGIPLTSQAGIYWLLLMDNYAASFSLVVISCIMCVAIMYIYGHRNYFQDIQMMLGFPPPLFFQICWRFISPAIIFFILVFTVIQYRPITYNHYQYPGWAVAIGFLMALSSVLCIPLYAIFRLCRTDGDTLLQRLKNATKPSREWGPALLEHRTGRYAPTIAPSPEDGFEVQPLHPDKAQIPIVGSNGSSRLQDSRI</sequence>
<dbReference type="PROSITE" id="PS00754">
    <property type="entry name" value="NA_NEUROTRAN_SYMP_2"/>
    <property type="match status" value="1"/>
</dbReference>
<comment type="subcellular location">
    <subcellularLocation>
        <location evidence="1">Cell membrane</location>
        <topology evidence="1">Multi-pass membrane protein</topology>
    </subcellularLocation>
</comment>
<evidence type="ECO:0000256" key="13">
    <source>
        <dbReference type="PIRSR" id="PIRSR600175-2"/>
    </source>
</evidence>
<keyword evidence="10 15" id="KW-0472">Membrane</keyword>
<reference evidence="16" key="3">
    <citation type="submission" date="2025-09" db="UniProtKB">
        <authorList>
            <consortium name="Ensembl"/>
        </authorList>
    </citation>
    <scope>IDENTIFICATION</scope>
</reference>
<keyword evidence="5 14" id="KW-0812">Transmembrane</keyword>
<dbReference type="Pfam" id="PF00209">
    <property type="entry name" value="SNF"/>
    <property type="match status" value="1"/>
</dbReference>
<feature type="transmembrane region" description="Helical" evidence="15">
    <location>
        <begin position="509"/>
        <end position="535"/>
    </location>
</feature>
<dbReference type="PANTHER" id="PTHR11616:SF263">
    <property type="entry name" value="SODIUM- AND CHLORIDE-DEPENDENT GLYCINE TRANSPORTER 1"/>
    <property type="match status" value="1"/>
</dbReference>
<keyword evidence="17" id="KW-1185">Reference proteome</keyword>
<feature type="transmembrane region" description="Helical" evidence="15">
    <location>
        <begin position="379"/>
        <end position="396"/>
    </location>
</feature>
<feature type="disulfide bond" evidence="13">
    <location>
        <begin position="231"/>
        <end position="240"/>
    </location>
</feature>
<keyword evidence="13" id="KW-1015">Disulfide bond</keyword>
<dbReference type="GO" id="GO:0046985">
    <property type="term" value="P:positive regulation of hemoglobin biosynthetic process"/>
    <property type="evidence" value="ECO:0007669"/>
    <property type="project" value="Ensembl"/>
</dbReference>
<dbReference type="GO" id="GO:0016324">
    <property type="term" value="C:apical plasma membrane"/>
    <property type="evidence" value="ECO:0007669"/>
    <property type="project" value="Ensembl"/>
</dbReference>
<feature type="binding site" evidence="12">
    <location>
        <position position="414"/>
    </location>
    <ligand>
        <name>Na(+)</name>
        <dbReference type="ChEBI" id="CHEBI:29101"/>
        <label>1</label>
    </ligand>
</feature>
<feature type="transmembrane region" description="Helical" evidence="15">
    <location>
        <begin position="408"/>
        <end position="433"/>
    </location>
</feature>
<feature type="transmembrane region" description="Helical" evidence="15">
    <location>
        <begin position="541"/>
        <end position="561"/>
    </location>
</feature>
<dbReference type="AlphaFoldDB" id="A0A8I4A586"/>
<dbReference type="Proteomes" id="UP000008225">
    <property type="component" value="Chromosome 7"/>
</dbReference>
<evidence type="ECO:0000256" key="11">
    <source>
        <dbReference type="ARBA" id="ARBA00049241"/>
    </source>
</evidence>
<feature type="transmembrane region" description="Helical" evidence="15">
    <location>
        <begin position="120"/>
        <end position="138"/>
    </location>
</feature>
<evidence type="ECO:0000256" key="10">
    <source>
        <dbReference type="ARBA" id="ARBA00023136"/>
    </source>
</evidence>
<evidence type="ECO:0000256" key="8">
    <source>
        <dbReference type="ARBA" id="ARBA00022970"/>
    </source>
</evidence>
<evidence type="ECO:0000313" key="17">
    <source>
        <dbReference type="Proteomes" id="UP000008225"/>
    </source>
</evidence>
<keyword evidence="7 14" id="KW-0769">Symport</keyword>
<dbReference type="GO" id="GO:0070455">
    <property type="term" value="P:positive regulation of heme biosynthetic process"/>
    <property type="evidence" value="ECO:0007669"/>
    <property type="project" value="Ensembl"/>
</dbReference>
<dbReference type="GO" id="GO:0016328">
    <property type="term" value="C:lateral plasma membrane"/>
    <property type="evidence" value="ECO:0007669"/>
    <property type="project" value="Ensembl"/>
</dbReference>
<dbReference type="GeneTree" id="ENSGT00940000157263"/>
<organism evidence="16 17">
    <name type="scientific">Callithrix jacchus</name>
    <name type="common">White-tufted-ear marmoset</name>
    <name type="synonym">Simia Jacchus</name>
    <dbReference type="NCBI Taxonomy" id="9483"/>
    <lineage>
        <taxon>Eukaryota</taxon>
        <taxon>Metazoa</taxon>
        <taxon>Chordata</taxon>
        <taxon>Craniata</taxon>
        <taxon>Vertebrata</taxon>
        <taxon>Euteleostomi</taxon>
        <taxon>Mammalia</taxon>
        <taxon>Eutheria</taxon>
        <taxon>Euarchontoglires</taxon>
        <taxon>Primates</taxon>
        <taxon>Haplorrhini</taxon>
        <taxon>Platyrrhini</taxon>
        <taxon>Cebidae</taxon>
        <taxon>Callitrichinae</taxon>
        <taxon>Callithrix</taxon>
        <taxon>Callithrix</taxon>
    </lineage>
</organism>
<accession>A0A8I4A586</accession>
<name>A0A8I4A586_CALJA</name>
<comment type="similarity">
    <text evidence="2">Belongs to the sodium:neurotransmitter symporter (SNF) (TC 2.A.22) family. SLC6A9 subfamily.</text>
</comment>
<protein>
    <recommendedName>
        <fullName evidence="14">Transporter</fullName>
    </recommendedName>
</protein>
<evidence type="ECO:0000256" key="9">
    <source>
        <dbReference type="ARBA" id="ARBA00022989"/>
    </source>
</evidence>
<feature type="binding site" evidence="12">
    <location>
        <position position="133"/>
    </location>
    <ligand>
        <name>Na(+)</name>
        <dbReference type="ChEBI" id="CHEBI:29101"/>
        <label>1</label>
    </ligand>
</feature>
<feature type="binding site" evidence="12">
    <location>
        <position position="382"/>
    </location>
    <ligand>
        <name>Na(+)</name>
        <dbReference type="ChEBI" id="CHEBI:29101"/>
        <label>1</label>
    </ligand>
</feature>
<dbReference type="InterPro" id="IPR000175">
    <property type="entry name" value="Na/ntran_symport"/>
</dbReference>
<evidence type="ECO:0000256" key="7">
    <source>
        <dbReference type="ARBA" id="ARBA00022847"/>
    </source>
</evidence>
<evidence type="ECO:0000256" key="4">
    <source>
        <dbReference type="ARBA" id="ARBA00022475"/>
    </source>
</evidence>
<dbReference type="GO" id="GO:0098793">
    <property type="term" value="C:presynapse"/>
    <property type="evidence" value="ECO:0007669"/>
    <property type="project" value="GOC"/>
</dbReference>
<evidence type="ECO:0000256" key="2">
    <source>
        <dbReference type="ARBA" id="ARBA00010056"/>
    </source>
</evidence>
<keyword evidence="6" id="KW-0532">Neurotransmitter transport</keyword>
<feature type="transmembrane region" description="Helical" evidence="15">
    <location>
        <begin position="616"/>
        <end position="641"/>
    </location>
</feature>
<gene>
    <name evidence="16" type="primary">SLC6A9</name>
</gene>
<keyword evidence="9 15" id="KW-1133">Transmembrane helix</keyword>